<dbReference type="SMART" id="SM00248">
    <property type="entry name" value="ANK"/>
    <property type="match status" value="7"/>
</dbReference>
<dbReference type="InterPro" id="IPR036770">
    <property type="entry name" value="Ankyrin_rpt-contain_sf"/>
</dbReference>
<dbReference type="PANTHER" id="PTHR24189:SF71">
    <property type="entry name" value="ANKYRIN REPEAT DOMAIN 39"/>
    <property type="match status" value="1"/>
</dbReference>
<protein>
    <submittedName>
        <fullName evidence="4">Uncharacterized protein</fullName>
    </submittedName>
</protein>
<dbReference type="PhylomeDB" id="A0A0G4I7K0"/>
<accession>A0A0G4I7K0</accession>
<feature type="repeat" description="ANK" evidence="3">
    <location>
        <begin position="259"/>
        <end position="286"/>
    </location>
</feature>
<organism evidence="4">
    <name type="scientific">Chromera velia CCMP2878</name>
    <dbReference type="NCBI Taxonomy" id="1169474"/>
    <lineage>
        <taxon>Eukaryota</taxon>
        <taxon>Sar</taxon>
        <taxon>Alveolata</taxon>
        <taxon>Colpodellida</taxon>
        <taxon>Chromeraceae</taxon>
        <taxon>Chromera</taxon>
    </lineage>
</organism>
<dbReference type="PROSITE" id="PS50297">
    <property type="entry name" value="ANK_REP_REGION"/>
    <property type="match status" value="4"/>
</dbReference>
<dbReference type="AlphaFoldDB" id="A0A0G4I7K0"/>
<reference evidence="4" key="1">
    <citation type="submission" date="2014-11" db="EMBL/GenBank/DDBJ databases">
        <authorList>
            <person name="Otto D Thomas"/>
            <person name="Naeem Raeece"/>
        </authorList>
    </citation>
    <scope>NUCLEOTIDE SEQUENCE</scope>
</reference>
<feature type="repeat" description="ANK" evidence="3">
    <location>
        <begin position="189"/>
        <end position="225"/>
    </location>
</feature>
<proteinExistence type="predicted"/>
<keyword evidence="2 3" id="KW-0040">ANK repeat</keyword>
<dbReference type="PANTHER" id="PTHR24189">
    <property type="entry name" value="MYOTROPHIN"/>
    <property type="match status" value="1"/>
</dbReference>
<feature type="repeat" description="ANK" evidence="3">
    <location>
        <begin position="331"/>
        <end position="363"/>
    </location>
</feature>
<evidence type="ECO:0000313" key="4">
    <source>
        <dbReference type="EMBL" id="CEM53037.1"/>
    </source>
</evidence>
<evidence type="ECO:0000256" key="1">
    <source>
        <dbReference type="ARBA" id="ARBA00022737"/>
    </source>
</evidence>
<gene>
    <name evidence="4" type="ORF">Cvel_11679</name>
</gene>
<dbReference type="EMBL" id="CDMZ01005477">
    <property type="protein sequence ID" value="CEM53037.1"/>
    <property type="molecule type" value="Genomic_DNA"/>
</dbReference>
<evidence type="ECO:0000256" key="3">
    <source>
        <dbReference type="PROSITE-ProRule" id="PRU00023"/>
    </source>
</evidence>
<dbReference type="InterPro" id="IPR002110">
    <property type="entry name" value="Ankyrin_rpt"/>
</dbReference>
<sequence length="446" mass="49298">MEATADSVILQLVALENLFFQALEAFRNKRKVLEKIKLRNRQAHSSSPSTESNPLPRETAALARLRTLVEVQFGDVKKSFHAELDQLTSCNYKMDLSDLFDSTDVGMVIRSFQPMSTETLLTALDTYTETGEKEDLRYLLFVRADIDGLVDGETPLIRAVKSDNLRAVIGLVRWGAGLEVKGQGENRLSGGTALHDACCRCDSDWEGAIVRFLLSRGANPNTENPGGYRPLHCAAARSFVDVFAPLLLYGAEVRARDSRGDTALHLAAFRGHREATQSLLNRGARVYERGWQSHLPLHYTACGTSAGVNDHREVAELLLSEGADVNARDARGRTVLHHAALWGSVDVAKFVLEWGADIHQTDDSGRTALHFTARLNAHMTQVGVVLHEKVRIAQMLVNWGIDVYALNDGEMTALACAERDLPVDSPIRVFLSTMPQQPSSQQQQQQ</sequence>
<dbReference type="Pfam" id="PF12796">
    <property type="entry name" value="Ank_2"/>
    <property type="match status" value="2"/>
</dbReference>
<keyword evidence="1" id="KW-0677">Repeat</keyword>
<dbReference type="SUPFAM" id="SSF48403">
    <property type="entry name" value="Ankyrin repeat"/>
    <property type="match status" value="1"/>
</dbReference>
<evidence type="ECO:0000256" key="2">
    <source>
        <dbReference type="ARBA" id="ARBA00023043"/>
    </source>
</evidence>
<dbReference type="PRINTS" id="PR01415">
    <property type="entry name" value="ANKYRIN"/>
</dbReference>
<feature type="repeat" description="ANK" evidence="3">
    <location>
        <begin position="151"/>
        <end position="183"/>
    </location>
</feature>
<name>A0A0G4I7K0_9ALVE</name>
<dbReference type="PROSITE" id="PS50088">
    <property type="entry name" value="ANK_REPEAT"/>
    <property type="match status" value="6"/>
</dbReference>
<dbReference type="InterPro" id="IPR050745">
    <property type="entry name" value="Multifunctional_regulatory"/>
</dbReference>
<feature type="repeat" description="ANK" evidence="3">
    <location>
        <begin position="292"/>
        <end position="330"/>
    </location>
</feature>
<dbReference type="Gene3D" id="1.25.40.20">
    <property type="entry name" value="Ankyrin repeat-containing domain"/>
    <property type="match status" value="1"/>
</dbReference>
<dbReference type="VEuPathDB" id="CryptoDB:Cvel_11679"/>
<feature type="repeat" description="ANK" evidence="3">
    <location>
        <begin position="226"/>
        <end position="258"/>
    </location>
</feature>